<dbReference type="PANTHER" id="PTHR32085:SF3">
    <property type="entry name" value="PROTEIN CSF1"/>
    <property type="match status" value="1"/>
</dbReference>
<feature type="compositionally biased region" description="Basic and acidic residues" evidence="1">
    <location>
        <begin position="2485"/>
        <end position="2504"/>
    </location>
</feature>
<feature type="compositionally biased region" description="Polar residues" evidence="1">
    <location>
        <begin position="1997"/>
        <end position="2011"/>
    </location>
</feature>
<dbReference type="PANTHER" id="PTHR32085">
    <property type="entry name" value="PROTEIN CSF1"/>
    <property type="match status" value="1"/>
</dbReference>
<dbReference type="GeneID" id="33560356"/>
<feature type="compositionally biased region" description="Basic and acidic residues" evidence="1">
    <location>
        <begin position="145"/>
        <end position="166"/>
    </location>
</feature>
<dbReference type="Proteomes" id="UP000193218">
    <property type="component" value="Unassembled WGS sequence"/>
</dbReference>
<keyword evidence="5" id="KW-1185">Reference proteome</keyword>
<feature type="compositionally biased region" description="Low complexity" evidence="1">
    <location>
        <begin position="1181"/>
        <end position="1200"/>
    </location>
</feature>
<feature type="compositionally biased region" description="Low complexity" evidence="1">
    <location>
        <begin position="3072"/>
        <end position="3088"/>
    </location>
</feature>
<dbReference type="InParanoid" id="A0A1Y1UBX5"/>
<dbReference type="InterPro" id="IPR048636">
    <property type="entry name" value="Csf1_N"/>
</dbReference>
<feature type="compositionally biased region" description="Basic and acidic residues" evidence="1">
    <location>
        <begin position="203"/>
        <end position="224"/>
    </location>
</feature>
<dbReference type="GO" id="GO:0006113">
    <property type="term" value="P:fermentation"/>
    <property type="evidence" value="ECO:0007669"/>
    <property type="project" value="InterPro"/>
</dbReference>
<feature type="region of interest" description="Disordered" evidence="1">
    <location>
        <begin position="1996"/>
        <end position="2023"/>
    </location>
</feature>
<organism evidence="4 5">
    <name type="scientific">Kockovaella imperatae</name>
    <dbReference type="NCBI Taxonomy" id="4999"/>
    <lineage>
        <taxon>Eukaryota</taxon>
        <taxon>Fungi</taxon>
        <taxon>Dikarya</taxon>
        <taxon>Basidiomycota</taxon>
        <taxon>Agaricomycotina</taxon>
        <taxon>Tremellomycetes</taxon>
        <taxon>Tremellales</taxon>
        <taxon>Cuniculitremaceae</taxon>
        <taxon>Kockovaella</taxon>
    </lineage>
</organism>
<feature type="region of interest" description="Disordered" evidence="1">
    <location>
        <begin position="2485"/>
        <end position="2507"/>
    </location>
</feature>
<reference evidence="4 5" key="1">
    <citation type="submission" date="2017-03" db="EMBL/GenBank/DDBJ databases">
        <title>Widespread Adenine N6-methylation of Active Genes in Fungi.</title>
        <authorList>
            <consortium name="DOE Joint Genome Institute"/>
            <person name="Mondo S.J."/>
            <person name="Dannebaum R.O."/>
            <person name="Kuo R.C."/>
            <person name="Louie K.B."/>
            <person name="Bewick A.J."/>
            <person name="Labutti K."/>
            <person name="Haridas S."/>
            <person name="Kuo A."/>
            <person name="Salamov A."/>
            <person name="Ahrendt S.R."/>
            <person name="Lau R."/>
            <person name="Bowen B.P."/>
            <person name="Lipzen A."/>
            <person name="Sullivan W."/>
            <person name="Andreopoulos W.B."/>
            <person name="Clum A."/>
            <person name="Lindquist E."/>
            <person name="Daum C."/>
            <person name="Northen T.R."/>
            <person name="Ramamoorthy G."/>
            <person name="Schmitz R.J."/>
            <person name="Gryganskyi A."/>
            <person name="Culley D."/>
            <person name="Magnuson J."/>
            <person name="James T.Y."/>
            <person name="O'Malley M.A."/>
            <person name="Stajich J.E."/>
            <person name="Spatafora J.W."/>
            <person name="Visel A."/>
            <person name="Grigoriev I.V."/>
        </authorList>
    </citation>
    <scope>NUCLEOTIDE SEQUENCE [LARGE SCALE GENOMIC DNA]</scope>
    <source>
        <strain evidence="4 5">NRRL Y-17943</strain>
    </source>
</reference>
<keyword evidence="2" id="KW-0472">Membrane</keyword>
<evidence type="ECO:0000256" key="2">
    <source>
        <dbReference type="SAM" id="Phobius"/>
    </source>
</evidence>
<dbReference type="STRING" id="4999.A0A1Y1UBX5"/>
<feature type="compositionally biased region" description="Low complexity" evidence="1">
    <location>
        <begin position="1131"/>
        <end position="1152"/>
    </location>
</feature>
<evidence type="ECO:0000313" key="4">
    <source>
        <dbReference type="EMBL" id="ORX35037.1"/>
    </source>
</evidence>
<protein>
    <recommendedName>
        <fullName evidence="3">Csf1 N-terminal domain-containing protein</fullName>
    </recommendedName>
</protein>
<feature type="region of interest" description="Disordered" evidence="1">
    <location>
        <begin position="3070"/>
        <end position="3094"/>
    </location>
</feature>
<dbReference type="InterPro" id="IPR029636">
    <property type="entry name" value="Csf1"/>
</dbReference>
<feature type="transmembrane region" description="Helical" evidence="2">
    <location>
        <begin position="6"/>
        <end position="28"/>
    </location>
</feature>
<dbReference type="EMBL" id="NBSH01000012">
    <property type="protein sequence ID" value="ORX35037.1"/>
    <property type="molecule type" value="Genomic_DNA"/>
</dbReference>
<evidence type="ECO:0000259" key="3">
    <source>
        <dbReference type="Pfam" id="PF21678"/>
    </source>
</evidence>
<evidence type="ECO:0000256" key="1">
    <source>
        <dbReference type="SAM" id="MobiDB-lite"/>
    </source>
</evidence>
<dbReference type="OrthoDB" id="10051416at2759"/>
<evidence type="ECO:0000313" key="5">
    <source>
        <dbReference type="Proteomes" id="UP000193218"/>
    </source>
</evidence>
<feature type="region of interest" description="Disordered" evidence="1">
    <location>
        <begin position="145"/>
        <end position="230"/>
    </location>
</feature>
<keyword evidence="2" id="KW-0812">Transmembrane</keyword>
<dbReference type="RefSeq" id="XP_021869253.1">
    <property type="nucleotide sequence ID" value="XM_022018547.1"/>
</dbReference>
<sequence length="3179" mass="353238">MGDDPINFLLLVELIVVTIVCSAFLFYWNRLFGWVFAWCIRQYTWRRYNAYIAIESLQISPLAGRIAFRQLDYHSSNISFRALHGHVTFRYWKLRVRQEADSQSTNRKRNRLPCRIRIYAEGVEGFVFNRTPAYDGIVERMKQYEHAQKATDSSKDGDPLHQKDSRGSGSGVDTSNGDANLKARLRRAAKAATNGQTSSGDSRSSDSSKESPDKPNDTRHELPKAPKPVQTPVIEGVDWFREMLPIDIRIVTGSIILGNDATPMLLIGDFQSATGTLEISDSRSSCDLYKMSVNLRFDAPKILMRTNVDYSGPLLAHGKKAYDELYKKEPDVAKQPPSKLSSSSYFQSLARKFSFLQNPRFSSPPVVGLPQDRVWKGLARYRLDEGSAHKAATKEEREYAKVTTLLDSPALDLTYYADSPGPVPDPSEAETIDQLDEFGNIEPAPEYGIDISVHGGILQYGPWADRQRDALQKAFAPAIFFHSQAKPTLKVGETRVHTNLLLNLSLTEETTLRIPTREPSKDWSYDNAGPELERPYGWLDVVVGPNSSITYTQSQLATEHGYDSMLILNLDALTIASSVNLETFVMSRSCRVSVTMPTPLRWDAQRDWGLDIALDSPDVTLLRDHIQLISDVARDWSSGALGDFHHFVPNHYNFRITLINYAFHLYINDFNIVNRPRSREDNAFMDVIGPAMSGYVAVSATQYRPEFSVVPFSVKAHDTRIMLCTPVWDTHRSFGTGESIEIGKIGTLEASGNYRYYAVPKSDHQELLNLHLEASKVVYKMLGWSLRRLFCVKDNYFGGFTQFTTMQEYLERFDHDPDSVGDPVEEKYRPGRSDSFAAQITMNVEDSLILLSDQIYGCQSGLAMPLPQLQMALRSTEHYLDLSLDASPTYIVPMPDFAKTYTTGAALAPAERDTFFIEGIEVKAHRLFGPQPRAETYVCIWEINAPRITAFSSPTLQSTLQSVRNAVIYTFSDFENAPAEIYMPKTPPDVTFLKMALGEVAVTVFDHDSALSVHIPEGVNINTTTWATRSFQAAIAVVVPDIQVLLLSRQEDDEWTTMSSIRSDICINVFNVGSGWRDKVERQQAFLQKEDKPTGRIAFLYSDEPMTVRAHAGIHHLPNPWISPDDWETDTASQMTTESSSSALSSSSMGSGTDEGDAQRMLRPRNRVRSWATARNTPHVSDTTSDTSEGTSEGTSSRTSNSDLKRGHQHDLPTALAATLDQLRQFHNALPVPDEKEESKDDVSDPFSTARLGMPQGRLVRILVNKIHFNVVLNAAPVAFRLFTALRRLSDSPERLFDNLLIQQVKPIYEIVKAESVVIDATVPHILARFSFDKSSPRAVGVDIGITGIRARTFKDVQSFTEKVPMNVTLAARSIQLTVSSARRLNKPYLDDSALPKLASAQPNKVLSLIIDKPQASITPSENRVATHQHYADIDITVADSAFDVLTGCIESVKLVKTEITADGAGHRPYANLLYHIYRAAEESDITLTAPTFISETAYGLHVQDQRSIRRDLGWMLLAKLRHWYRLTGPASLGPSDVSPEDMAREVVHGLALVEELADGENALILRQSFIQHAFGTILPSQVNAEDKVELRSSTHTLHIGAMSLRHLGHTLKGQNAAPNLVRITSTSVGIHRTKPRQESRSAHTRLLVAVKNSQIDVSDSLLSLADSVKPLSELAAQSKPSEADRPDASRNLVCDLQVDEAQFLAAAAGLKTRITLNKHQSILTSRIDFNPGEDGPARHEQMLLIVDTSKAEMAVLQPQTDSTDGNEERDRMVISLGATDHRVVVENHIHFDSSRPKSVKVMMGLSHFEVDSRPQLRAFLAFAKDWKSEHEPTYAKYFRRGSKAVPNDVRTKSGPDCSKTLSPNTVTQVDLSVRSGQVQVRAAKSVWIRWDLDKIFLTGRCADGTVKFGTRIAPQHVGAYASIKKTRHHSGATLRLPSVSATGTFRFLEREPQLSTSVQLGFFTGIIKPAMLDRLLSLHQRLARDMEQLFKEYSSRSEAPLSTQPSSLASRGSPADVLTDPPESRLPMRLDIRCGVEGIRFGLRADDVATTLLFEALALTAQASNIHDEEASLSWRAKVNHFGLSLGHLGTGALSVEAEPMRKHRSAYMVVDVDVQEIPGTGASATQLNIYLNRAHTVMHVAALSELSDLVKSWQSDLHILRDNRASEMAEIKSTTSKFLKKLDPGEGQTKPENSWFASRLLSVHVAGLGLAIPLTDAASIGTNGKNSIQHDLPALLFSIRTIAFINRKNETARFKVQRIALQMVSKFDQGVSEHFSGDFHTSSNRMSLPSLESEAEMASTEDTWMLSAHCAATDFKLSLAPDIADGIFKLTDLYSQGRDRFFDLERHYRTEVATAAERSDSVAVKYEEETVPTSPRKRQRIFIRMSYTFNSGIVELHHAGHTEPQKAPKRHLWLDIFHLPAISLWVDYAEAQADTSPHSELEESEANASNLVFSFAVHESRNTLRPSILPFFVELANRVQRRVQEKNERSARDTPKEPKKPISEPLATAISESTLQKIAPTSNALRIKLSLRIDRSELRFSCAPDSNAYADLKWESGGFVVTTTLGKPGVSTVSGSISDITSSLSNEFAERGNNCVEAGAKDMAFAITLCPGEGAKQSALSVVFDTQLMGQFRLDAFNSWLVFVAVWVNDAPKLDLLDKLDEAQDSVIDLPTTPLPESQPAGHRRARPNKMAVAILARFRSIDFDANIGVSRAHLLISPIVIRSISNGERTEIDFEIGTTKISALGDISGDLTSESLVFRTMRRSSRSGISPSSTILSMSIEGGDLEGSLFLADTNILRFHLEPSQVSLTDDWHAYSRDPASQVFLSFTVQAGLFQGVLRLLSIPRLLGNMYSVIDMAESQSVIAAQRSETFKKARSRRQTELQPMAAVILQTAAKKVNDKIPSSTVKTAQTMRFDLAGIDIGVFNEDFENGHVYDFYRFIVGKVEADLKRQLSKENLPMRDLGLLVAAIRWDYCDGARVAALETVHMTAGDMIEAATKVGKSEVASLPVMTLVMNSIEYNMPRILDFDFDLTWGETDGDIRILPDFFEQAKLAVNKLIQGLDEQEITRSRSATATDTTTSNSVAAKKGKEETAVEDKVKERAIIYKDRDPLKADRVPVPRLKMLGAGTNDAAKMVPAIRAALRALPSYSHRFVTTPLEEGMDLLLKLYEKQLPETT</sequence>
<feature type="compositionally biased region" description="Basic and acidic residues" evidence="1">
    <location>
        <begin position="1233"/>
        <end position="1243"/>
    </location>
</feature>
<gene>
    <name evidence="4" type="ORF">BD324DRAFT_652754</name>
</gene>
<feature type="domain" description="Csf1 N-terminal" evidence="3">
    <location>
        <begin position="24"/>
        <end position="814"/>
    </location>
</feature>
<feature type="region of interest" description="Disordered" evidence="1">
    <location>
        <begin position="1117"/>
        <end position="1210"/>
    </location>
</feature>
<accession>A0A1Y1UBX5</accession>
<keyword evidence="2" id="KW-1133">Transmembrane helix</keyword>
<proteinExistence type="predicted"/>
<comment type="caution">
    <text evidence="4">The sequence shown here is derived from an EMBL/GenBank/DDBJ whole genome shotgun (WGS) entry which is preliminary data.</text>
</comment>
<dbReference type="GO" id="GO:0016020">
    <property type="term" value="C:membrane"/>
    <property type="evidence" value="ECO:0007669"/>
    <property type="project" value="InterPro"/>
</dbReference>
<dbReference type="Pfam" id="PF21678">
    <property type="entry name" value="Csf1_N"/>
    <property type="match status" value="1"/>
</dbReference>
<feature type="region of interest" description="Disordered" evidence="1">
    <location>
        <begin position="1230"/>
        <end position="1249"/>
    </location>
</feature>
<name>A0A1Y1UBX5_9TREE</name>